<dbReference type="SUPFAM" id="SSF52540">
    <property type="entry name" value="P-loop containing nucleoside triphosphate hydrolases"/>
    <property type="match status" value="2"/>
</dbReference>
<dbReference type="InterPro" id="IPR007527">
    <property type="entry name" value="Znf_SWIM"/>
</dbReference>
<gene>
    <name evidence="6" type="ORF">FD21_GL000581</name>
</gene>
<dbReference type="STRING" id="1133569.FD21_GL000581"/>
<keyword evidence="6" id="KW-0418">Kinase</keyword>
<evidence type="ECO:0000256" key="1">
    <source>
        <dbReference type="ARBA" id="ARBA00022801"/>
    </source>
</evidence>
<dbReference type="CDD" id="cd18012">
    <property type="entry name" value="DEXQc_arch_SWI2_SNF2"/>
    <property type="match status" value="1"/>
</dbReference>
<name>A0A0R2CAU3_9LACO</name>
<keyword evidence="2" id="KW-0863">Zinc-finger</keyword>
<keyword evidence="6" id="KW-0808">Transferase</keyword>
<feature type="domain" description="Helicase C-terminal" evidence="5">
    <location>
        <begin position="1071"/>
        <end position="1221"/>
    </location>
</feature>
<dbReference type="Pfam" id="PF00176">
    <property type="entry name" value="SNF2-rel_dom"/>
    <property type="match status" value="1"/>
</dbReference>
<dbReference type="Gene3D" id="3.40.50.10810">
    <property type="entry name" value="Tandem AAA-ATPase domain"/>
    <property type="match status" value="1"/>
</dbReference>
<keyword evidence="2" id="KW-0862">Zinc</keyword>
<dbReference type="PROSITE" id="PS50966">
    <property type="entry name" value="ZF_SWIM"/>
    <property type="match status" value="1"/>
</dbReference>
<dbReference type="InterPro" id="IPR049730">
    <property type="entry name" value="SNF2/RAD54-like_C"/>
</dbReference>
<dbReference type="InterPro" id="IPR001650">
    <property type="entry name" value="Helicase_C-like"/>
</dbReference>
<dbReference type="Pfam" id="PF00271">
    <property type="entry name" value="Helicase_C"/>
    <property type="match status" value="1"/>
</dbReference>
<comment type="caution">
    <text evidence="6">The sequence shown here is derived from an EMBL/GenBank/DDBJ whole genome shotgun (WGS) entry which is preliminary data.</text>
</comment>
<evidence type="ECO:0000259" key="5">
    <source>
        <dbReference type="PROSITE" id="PS51194"/>
    </source>
</evidence>
<dbReference type="PROSITE" id="PS51194">
    <property type="entry name" value="HELICASE_CTER"/>
    <property type="match status" value="1"/>
</dbReference>
<dbReference type="GO" id="GO:0016301">
    <property type="term" value="F:kinase activity"/>
    <property type="evidence" value="ECO:0007669"/>
    <property type="project" value="UniProtKB-KW"/>
</dbReference>
<dbReference type="GO" id="GO:0016787">
    <property type="term" value="F:hydrolase activity"/>
    <property type="evidence" value="ECO:0007669"/>
    <property type="project" value="UniProtKB-KW"/>
</dbReference>
<accession>A0A0R2CAU3</accession>
<dbReference type="CDD" id="cd18793">
    <property type="entry name" value="SF2_C_SNF"/>
    <property type="match status" value="1"/>
</dbReference>
<protein>
    <submittedName>
        <fullName evidence="6">Non-specific serine threonine protein kinase</fullName>
    </submittedName>
</protein>
<dbReference type="PANTHER" id="PTHR10799">
    <property type="entry name" value="SNF2/RAD54 HELICASE FAMILY"/>
    <property type="match status" value="1"/>
</dbReference>
<dbReference type="RefSeq" id="WP_056970568.1">
    <property type="nucleotide sequence ID" value="NZ_AYYX01000017.1"/>
</dbReference>
<dbReference type="Pfam" id="PF04434">
    <property type="entry name" value="SWIM"/>
    <property type="match status" value="1"/>
</dbReference>
<dbReference type="InterPro" id="IPR027417">
    <property type="entry name" value="P-loop_NTPase"/>
</dbReference>
<dbReference type="InterPro" id="IPR013663">
    <property type="entry name" value="Helicase_SWF/SNF/SWI_bac"/>
</dbReference>
<dbReference type="EMBL" id="AYYX01000017">
    <property type="protein sequence ID" value="KRM88942.1"/>
    <property type="molecule type" value="Genomic_DNA"/>
</dbReference>
<dbReference type="SMART" id="SM00490">
    <property type="entry name" value="HELICc"/>
    <property type="match status" value="1"/>
</dbReference>
<sequence length="1230" mass="140631">MDKWQNFFAPTILNRGQNYFKQRKVKSLHFNQDRLIWEAFVQGSRKYRVRIRVAKNGDLLGIGCSCPYAAQGDPCKHLAAVFFALTARNLVKNTNSPNGVSIFEKQRASYKLMTELKAQVKQQLTPAYYFDLNTILKKVRIDDETFQTALALKKNHNFTAIKFRLQFSQDQFSKELYRPYEQMIEASGLTSNHISANLTLKRDQIVDLNCNLCNRYGDFCEHTVILLLQLVDGILANNPGDFTNFAGLNLLDDWQAMKTQQNQASLINSAQKQSISLLPEIIDFHGASLLLRLKIGETGKRFYQVKDLFQLIKDFKQQATVRLGKKQMLTLATEQITSDSLPLYHFLCRNLQPLIDLKNQLEQFQAGGSLFDLTSYGSSAILLGPTALDDFFQTFKGQTITFKGDHFDAPIALKLLEGHFNLEVQLKKLYDEHNNFQGLKLAFELPPLYLGEKAAYLAEEEAFYCIPLPQQSIFKYLIEQNHLGQLEDITIGKQNLAEFYYDQLPQWRQDPQIKVIEPALTAAEMPIKETFTFLLDMNEEFLTCQAWINEQQETKNLLEQVDGLRMHVSRREKKLQADLTGFFAKTDSKNQIYQLGFSDEHLFQLLTEIIPKLQAYGTVKVSAALKKISIKSAPKVSVGVKLQGNLLELNFSNRDFSPAELQQIFSQYQLKKKFYRLANGSFVNLTDGNLATVSKLQHDLQLPATELFTGDNQLGANHAFFLNQYLKSNQVELDLQADQQFEQLIKQFEKIQQQHFSLPLHLKATLRPYQLAGYQWLRTLTASHFSGILADEMGLGKTLQIITLLLANQQEKFVVPKTSLIVTPASLIYNWQAELTKFAPQLKVVLLAGSQNERQTQLQALAETKPDIVITSYDLLKRDLKQYQAVDFGFEIIDEAQYIKNPRTSAAKAVKQLSSQIRFALTGTPIENSLSELWSIFDFLMPGFLGTYHDFRSYYENPIIKDQQTATQQKLNQLVSPFILRRLKHQVLKDLPAKTEQVYLVEMESKQQTLYRAQTSLLKRQVENQSEQEFNQSKIEILAELTRLREICCDPALVYDNYHRVSAKRLACMELMQQAIGDGHKILVFSQFVSLLKLLATDLQRHGLEYYQIFGSTPKKERTVLAQKFNQDQTPVFLISLKAGGTGLNLTGADVVIHFDPWWNLAAQNQATDRAHRIGQQNKVNVYSLISKNSIEEKVLQLQAAKKQLADNLLNNQKVTSAKLTKQDLLQILK</sequence>
<evidence type="ECO:0000313" key="6">
    <source>
        <dbReference type="EMBL" id="KRM88942.1"/>
    </source>
</evidence>
<evidence type="ECO:0000259" key="3">
    <source>
        <dbReference type="PROSITE" id="PS50966"/>
    </source>
</evidence>
<feature type="domain" description="SWIM-type" evidence="3">
    <location>
        <begin position="49"/>
        <end position="86"/>
    </location>
</feature>
<dbReference type="InterPro" id="IPR014001">
    <property type="entry name" value="Helicase_ATP-bd"/>
</dbReference>
<dbReference type="PATRIC" id="fig|1133569.4.peg.619"/>
<reference evidence="6 7" key="1">
    <citation type="journal article" date="2015" name="Genome Announc.">
        <title>Expanding the biotechnology potential of lactobacilli through comparative genomics of 213 strains and associated genera.</title>
        <authorList>
            <person name="Sun Z."/>
            <person name="Harris H.M."/>
            <person name="McCann A."/>
            <person name="Guo C."/>
            <person name="Argimon S."/>
            <person name="Zhang W."/>
            <person name="Yang X."/>
            <person name="Jeffery I.B."/>
            <person name="Cooney J.C."/>
            <person name="Kagawa T.F."/>
            <person name="Liu W."/>
            <person name="Song Y."/>
            <person name="Salvetti E."/>
            <person name="Wrobel A."/>
            <person name="Rasinkangas P."/>
            <person name="Parkhill J."/>
            <person name="Rea M.C."/>
            <person name="O'Sullivan O."/>
            <person name="Ritari J."/>
            <person name="Douillard F.P."/>
            <person name="Paul Ross R."/>
            <person name="Yang R."/>
            <person name="Briner A.E."/>
            <person name="Felis G.E."/>
            <person name="de Vos W.M."/>
            <person name="Barrangou R."/>
            <person name="Klaenhammer T.R."/>
            <person name="Caufield P.W."/>
            <person name="Cui Y."/>
            <person name="Zhang H."/>
            <person name="O'Toole P.W."/>
        </authorList>
    </citation>
    <scope>NUCLEOTIDE SEQUENCE [LARGE SCALE GENOMIC DNA]</scope>
    <source>
        <strain evidence="6 7">DSM 20605</strain>
    </source>
</reference>
<evidence type="ECO:0000313" key="7">
    <source>
        <dbReference type="Proteomes" id="UP000051576"/>
    </source>
</evidence>
<dbReference type="Gene3D" id="3.40.50.300">
    <property type="entry name" value="P-loop containing nucleotide triphosphate hydrolases"/>
    <property type="match status" value="1"/>
</dbReference>
<keyword evidence="1" id="KW-0378">Hydrolase</keyword>
<evidence type="ECO:0000256" key="2">
    <source>
        <dbReference type="PROSITE-ProRule" id="PRU00325"/>
    </source>
</evidence>
<proteinExistence type="predicted"/>
<organism evidence="6 7">
    <name type="scientific">Liquorilactobacillus vini DSM 20605</name>
    <dbReference type="NCBI Taxonomy" id="1133569"/>
    <lineage>
        <taxon>Bacteria</taxon>
        <taxon>Bacillati</taxon>
        <taxon>Bacillota</taxon>
        <taxon>Bacilli</taxon>
        <taxon>Lactobacillales</taxon>
        <taxon>Lactobacillaceae</taxon>
        <taxon>Liquorilactobacillus</taxon>
    </lineage>
</organism>
<keyword evidence="2" id="KW-0479">Metal-binding</keyword>
<dbReference type="InterPro" id="IPR038718">
    <property type="entry name" value="SNF2-like_sf"/>
</dbReference>
<evidence type="ECO:0000259" key="4">
    <source>
        <dbReference type="PROSITE" id="PS51192"/>
    </source>
</evidence>
<dbReference type="SMART" id="SM00487">
    <property type="entry name" value="DEXDc"/>
    <property type="match status" value="1"/>
</dbReference>
<dbReference type="GO" id="GO:0008270">
    <property type="term" value="F:zinc ion binding"/>
    <property type="evidence" value="ECO:0007669"/>
    <property type="project" value="UniProtKB-KW"/>
</dbReference>
<dbReference type="GO" id="GO:0005524">
    <property type="term" value="F:ATP binding"/>
    <property type="evidence" value="ECO:0007669"/>
    <property type="project" value="InterPro"/>
</dbReference>
<keyword evidence="7" id="KW-1185">Reference proteome</keyword>
<dbReference type="InterPro" id="IPR000330">
    <property type="entry name" value="SNF2_N"/>
</dbReference>
<dbReference type="Proteomes" id="UP000051576">
    <property type="component" value="Unassembled WGS sequence"/>
</dbReference>
<dbReference type="Pfam" id="PF08455">
    <property type="entry name" value="SNF2_assoc"/>
    <property type="match status" value="1"/>
</dbReference>
<feature type="domain" description="Helicase ATP-binding" evidence="4">
    <location>
        <begin position="778"/>
        <end position="943"/>
    </location>
</feature>
<dbReference type="AlphaFoldDB" id="A0A0R2CAU3"/>
<dbReference type="PROSITE" id="PS51192">
    <property type="entry name" value="HELICASE_ATP_BIND_1"/>
    <property type="match status" value="1"/>
</dbReference>